<dbReference type="STRING" id="1034943.BN59_01285"/>
<keyword evidence="1" id="KW-1133">Transmembrane helix</keyword>
<dbReference type="AlphaFoldDB" id="A0A078KVJ5"/>
<feature type="transmembrane region" description="Helical" evidence="1">
    <location>
        <begin position="119"/>
        <end position="148"/>
    </location>
</feature>
<feature type="transmembrane region" description="Helical" evidence="1">
    <location>
        <begin position="43"/>
        <end position="66"/>
    </location>
</feature>
<dbReference type="OrthoDB" id="5653564at2"/>
<dbReference type="RefSeq" id="WP_043873426.1">
    <property type="nucleotide sequence ID" value="NZ_CCVW01000001.1"/>
</dbReference>
<sequence length="174" mass="19348">MNQDSKHYSPLSPRLAGAVFFAIYAMLFMLFTKYTLISIKDTAVLPLLPSILISLLIGALAGSCLGKTLAKEGRWLRSFLIGIVLALLCLILGSLAILLHSYFKDASFLSHVQSWKDYFVLFGAILLSLTVTIGLWLIPLTGFIAIYFNKHFFPGLMAADKQRMQELAKSDDQK</sequence>
<organism evidence="2 3">
    <name type="scientific">Legionella massiliensis</name>
    <dbReference type="NCBI Taxonomy" id="1034943"/>
    <lineage>
        <taxon>Bacteria</taxon>
        <taxon>Pseudomonadati</taxon>
        <taxon>Pseudomonadota</taxon>
        <taxon>Gammaproteobacteria</taxon>
        <taxon>Legionellales</taxon>
        <taxon>Legionellaceae</taxon>
        <taxon>Legionella</taxon>
    </lineage>
</organism>
<evidence type="ECO:0000256" key="1">
    <source>
        <dbReference type="SAM" id="Phobius"/>
    </source>
</evidence>
<dbReference type="EMBL" id="CCSB01000001">
    <property type="protein sequence ID" value="CDZ77006.1"/>
    <property type="molecule type" value="Genomic_DNA"/>
</dbReference>
<proteinExistence type="predicted"/>
<protein>
    <recommendedName>
        <fullName evidence="4">Transmembrane protein</fullName>
    </recommendedName>
</protein>
<dbReference type="eggNOG" id="ENOG5030P55">
    <property type="taxonomic scope" value="Bacteria"/>
</dbReference>
<gene>
    <name evidence="2" type="ORF">BN59_01285</name>
</gene>
<dbReference type="Proteomes" id="UP000044071">
    <property type="component" value="Unassembled WGS sequence"/>
</dbReference>
<keyword evidence="1" id="KW-0812">Transmembrane</keyword>
<evidence type="ECO:0000313" key="2">
    <source>
        <dbReference type="EMBL" id="CDZ77006.1"/>
    </source>
</evidence>
<name>A0A078KVJ5_9GAMM</name>
<reference evidence="2 3" key="1">
    <citation type="submission" date="2014-06" db="EMBL/GenBank/DDBJ databases">
        <authorList>
            <person name="Urmite Genomes Urmite Genomes"/>
        </authorList>
    </citation>
    <scope>NUCLEOTIDE SEQUENCE [LARGE SCALE GENOMIC DNA]</scope>
</reference>
<feature type="transmembrane region" description="Helical" evidence="1">
    <location>
        <begin position="12"/>
        <end position="31"/>
    </location>
</feature>
<keyword evidence="3" id="KW-1185">Reference proteome</keyword>
<keyword evidence="1" id="KW-0472">Membrane</keyword>
<evidence type="ECO:0008006" key="4">
    <source>
        <dbReference type="Google" id="ProtNLM"/>
    </source>
</evidence>
<feature type="transmembrane region" description="Helical" evidence="1">
    <location>
        <begin position="78"/>
        <end position="99"/>
    </location>
</feature>
<evidence type="ECO:0000313" key="3">
    <source>
        <dbReference type="Proteomes" id="UP000044071"/>
    </source>
</evidence>
<accession>A0A078KVJ5</accession>